<proteinExistence type="predicted"/>
<dbReference type="Proteomes" id="UP001059380">
    <property type="component" value="Chromosome"/>
</dbReference>
<keyword evidence="1" id="KW-1133">Transmembrane helix</keyword>
<feature type="transmembrane region" description="Helical" evidence="1">
    <location>
        <begin position="74"/>
        <end position="92"/>
    </location>
</feature>
<protein>
    <submittedName>
        <fullName evidence="2">Uncharacterized protein</fullName>
    </submittedName>
</protein>
<dbReference type="EMBL" id="CP093313">
    <property type="protein sequence ID" value="UWZ86217.1"/>
    <property type="molecule type" value="Genomic_DNA"/>
</dbReference>
<keyword evidence="1" id="KW-0472">Membrane</keyword>
<organism evidence="2 3">
    <name type="scientific">Occallatibacter riparius</name>
    <dbReference type="NCBI Taxonomy" id="1002689"/>
    <lineage>
        <taxon>Bacteria</taxon>
        <taxon>Pseudomonadati</taxon>
        <taxon>Acidobacteriota</taxon>
        <taxon>Terriglobia</taxon>
        <taxon>Terriglobales</taxon>
        <taxon>Acidobacteriaceae</taxon>
        <taxon>Occallatibacter</taxon>
    </lineage>
</organism>
<evidence type="ECO:0000313" key="2">
    <source>
        <dbReference type="EMBL" id="UWZ86217.1"/>
    </source>
</evidence>
<evidence type="ECO:0000256" key="1">
    <source>
        <dbReference type="SAM" id="Phobius"/>
    </source>
</evidence>
<accession>A0A9J7BUF8</accession>
<dbReference type="RefSeq" id="WP_260795861.1">
    <property type="nucleotide sequence ID" value="NZ_CP093313.1"/>
</dbReference>
<keyword evidence="1" id="KW-0812">Transmembrane</keyword>
<dbReference type="AlphaFoldDB" id="A0A9J7BUF8"/>
<evidence type="ECO:0000313" key="3">
    <source>
        <dbReference type="Proteomes" id="UP001059380"/>
    </source>
</evidence>
<dbReference type="KEGG" id="orp:MOP44_09785"/>
<reference evidence="2" key="1">
    <citation type="submission" date="2021-04" db="EMBL/GenBank/DDBJ databases">
        <title>Phylogenetic analysis of Acidobacteriaceae.</title>
        <authorList>
            <person name="Qiu L."/>
            <person name="Zhang Q."/>
        </authorList>
    </citation>
    <scope>NUCLEOTIDE SEQUENCE</scope>
    <source>
        <strain evidence="2">DSM 25168</strain>
    </source>
</reference>
<keyword evidence="3" id="KW-1185">Reference proteome</keyword>
<gene>
    <name evidence="2" type="ORF">MOP44_09785</name>
</gene>
<name>A0A9J7BUF8_9BACT</name>
<sequence>MLIEAGTGHRILFTTVIDGPWPEQPVRATYVDDGRFMPSVVRIEILSSVQYPSYVASGHVGWTGVAEAKRRPSMYVSFLGFIFILAGALAPAHKAPCPEQLGGVATEGSGE</sequence>